<gene>
    <name evidence="13" type="ORF">PPERSA_08284</name>
</gene>
<protein>
    <recommendedName>
        <fullName evidence="12">RRM domain-containing protein</fullName>
    </recommendedName>
</protein>
<comment type="caution">
    <text evidence="13">The sequence shown here is derived from an EMBL/GenBank/DDBJ whole genome shotgun (WGS) entry which is preliminary data.</text>
</comment>
<evidence type="ECO:0000256" key="7">
    <source>
        <dbReference type="ARBA" id="ARBA00023187"/>
    </source>
</evidence>
<dbReference type="GO" id="GO:0008380">
    <property type="term" value="P:RNA splicing"/>
    <property type="evidence" value="ECO:0007669"/>
    <property type="project" value="UniProtKB-KW"/>
</dbReference>
<keyword evidence="3" id="KW-0507">mRNA processing</keyword>
<dbReference type="CDD" id="cd12246">
    <property type="entry name" value="RRM1_U1A_like"/>
    <property type="match status" value="1"/>
</dbReference>
<keyword evidence="6 10" id="KW-0694">RNA-binding</keyword>
<dbReference type="GO" id="GO:0005681">
    <property type="term" value="C:spliceosomal complex"/>
    <property type="evidence" value="ECO:0007669"/>
    <property type="project" value="UniProtKB-KW"/>
</dbReference>
<dbReference type="PROSITE" id="PS50102">
    <property type="entry name" value="RRM"/>
    <property type="match status" value="2"/>
</dbReference>
<reference evidence="13 14" key="1">
    <citation type="journal article" date="2015" name="Sci. Rep.">
        <title>Genome of the facultative scuticociliatosis pathogen Pseudocohnilembus persalinus provides insight into its virulence through horizontal gene transfer.</title>
        <authorList>
            <person name="Xiong J."/>
            <person name="Wang G."/>
            <person name="Cheng J."/>
            <person name="Tian M."/>
            <person name="Pan X."/>
            <person name="Warren A."/>
            <person name="Jiang C."/>
            <person name="Yuan D."/>
            <person name="Miao W."/>
        </authorList>
    </citation>
    <scope>NUCLEOTIDE SEQUENCE [LARGE SCALE GENOMIC DNA]</scope>
    <source>
        <strain evidence="13">36N120E</strain>
    </source>
</reference>
<organism evidence="13 14">
    <name type="scientific">Pseudocohnilembus persalinus</name>
    <name type="common">Ciliate</name>
    <dbReference type="NCBI Taxonomy" id="266149"/>
    <lineage>
        <taxon>Eukaryota</taxon>
        <taxon>Sar</taxon>
        <taxon>Alveolata</taxon>
        <taxon>Ciliophora</taxon>
        <taxon>Intramacronucleata</taxon>
        <taxon>Oligohymenophorea</taxon>
        <taxon>Scuticociliatia</taxon>
        <taxon>Philasterida</taxon>
        <taxon>Pseudocohnilembidae</taxon>
        <taxon>Pseudocohnilembus</taxon>
    </lineage>
</organism>
<dbReference type="GO" id="GO:0005737">
    <property type="term" value="C:cytoplasm"/>
    <property type="evidence" value="ECO:0007669"/>
    <property type="project" value="TreeGrafter"/>
</dbReference>
<dbReference type="FunCoup" id="A0A0V0QQ07">
    <property type="interactions" value="344"/>
</dbReference>
<evidence type="ECO:0000256" key="10">
    <source>
        <dbReference type="PROSITE-ProRule" id="PRU00176"/>
    </source>
</evidence>
<dbReference type="SMART" id="SM00360">
    <property type="entry name" value="RRM"/>
    <property type="match status" value="2"/>
</dbReference>
<evidence type="ECO:0000256" key="2">
    <source>
        <dbReference type="ARBA" id="ARBA00007243"/>
    </source>
</evidence>
<feature type="domain" description="RRM" evidence="12">
    <location>
        <begin position="185"/>
        <end position="257"/>
    </location>
</feature>
<evidence type="ECO:0000256" key="8">
    <source>
        <dbReference type="ARBA" id="ARBA00023242"/>
    </source>
</evidence>
<keyword evidence="5" id="KW-0677">Repeat</keyword>
<evidence type="ECO:0000256" key="6">
    <source>
        <dbReference type="ARBA" id="ARBA00022884"/>
    </source>
</evidence>
<dbReference type="AlphaFoldDB" id="A0A0V0QQ07"/>
<feature type="compositionally biased region" description="Basic and acidic residues" evidence="11">
    <location>
        <begin position="1"/>
        <end position="12"/>
    </location>
</feature>
<dbReference type="EMBL" id="LDAU01000121">
    <property type="protein sequence ID" value="KRX04069.1"/>
    <property type="molecule type" value="Genomic_DNA"/>
</dbReference>
<accession>A0A0V0QQ07</accession>
<dbReference type="InterPro" id="IPR012677">
    <property type="entry name" value="Nucleotide-bd_a/b_plait_sf"/>
</dbReference>
<dbReference type="OMA" id="FKEITCA"/>
<evidence type="ECO:0000256" key="5">
    <source>
        <dbReference type="ARBA" id="ARBA00022737"/>
    </source>
</evidence>
<keyword evidence="7" id="KW-0508">mRNA splicing</keyword>
<dbReference type="FunFam" id="3.30.70.330:FF:000039">
    <property type="entry name" value="U1 small nuclear ribonucleoprotein A"/>
    <property type="match status" value="1"/>
</dbReference>
<evidence type="ECO:0000259" key="12">
    <source>
        <dbReference type="PROSITE" id="PS50102"/>
    </source>
</evidence>
<dbReference type="FunFam" id="3.30.70.330:FF:000029">
    <property type="entry name" value="U2 small nuclear ribonucleoprotein B"/>
    <property type="match status" value="1"/>
</dbReference>
<sequence length="257" mass="30047">MNKEENKQEDQQKQQIELEQQENQNVEELKENNTLYVNNLNERVKIDDMKQCLQAVFEEYGEILQIHLKANIRMKGQAFIVFKEVQAAVQARKELNNIKLFGKQMKIFYAKNKSDIVQQKEDPNWVKPERPQSNLSLLDQLKKVREEKKALREQQKQKSNTGQPHLPDVPQKTKQAPKLNNQPNKVLFIDSLSPTVTQESLIFLFQQVQGFSEVRFIPFKKVAFVEFEDETFAGYALQKYNGQQFEGAPLSINYANK</sequence>
<evidence type="ECO:0000256" key="4">
    <source>
        <dbReference type="ARBA" id="ARBA00022728"/>
    </source>
</evidence>
<dbReference type="OrthoDB" id="277802at2759"/>
<dbReference type="Proteomes" id="UP000054937">
    <property type="component" value="Unassembled WGS sequence"/>
</dbReference>
<dbReference type="InParanoid" id="A0A0V0QQ07"/>
<feature type="domain" description="RRM" evidence="12">
    <location>
        <begin position="33"/>
        <end position="112"/>
    </location>
</feature>
<keyword evidence="9" id="KW-0687">Ribonucleoprotein</keyword>
<dbReference type="GO" id="GO:0003729">
    <property type="term" value="F:mRNA binding"/>
    <property type="evidence" value="ECO:0007669"/>
    <property type="project" value="TreeGrafter"/>
</dbReference>
<evidence type="ECO:0000256" key="9">
    <source>
        <dbReference type="ARBA" id="ARBA00023274"/>
    </source>
</evidence>
<keyword evidence="8" id="KW-0539">Nucleus</keyword>
<dbReference type="PANTHER" id="PTHR23003">
    <property type="entry name" value="RNA RECOGNITION MOTIF RRM DOMAIN CONTAINING PROTEIN"/>
    <property type="match status" value="1"/>
</dbReference>
<feature type="region of interest" description="Disordered" evidence="11">
    <location>
        <begin position="1"/>
        <end position="21"/>
    </location>
</feature>
<dbReference type="InterPro" id="IPR050374">
    <property type="entry name" value="RRT5_SRSF_SR"/>
</dbReference>
<evidence type="ECO:0000313" key="13">
    <source>
        <dbReference type="EMBL" id="KRX04069.1"/>
    </source>
</evidence>
<dbReference type="SUPFAM" id="SSF54928">
    <property type="entry name" value="RNA-binding domain, RBD"/>
    <property type="match status" value="1"/>
</dbReference>
<evidence type="ECO:0000256" key="11">
    <source>
        <dbReference type="SAM" id="MobiDB-lite"/>
    </source>
</evidence>
<dbReference type="GO" id="GO:0030532">
    <property type="term" value="C:small nuclear ribonucleoprotein complex"/>
    <property type="evidence" value="ECO:0007669"/>
    <property type="project" value="UniProtKB-ARBA"/>
</dbReference>
<evidence type="ECO:0000256" key="1">
    <source>
        <dbReference type="ARBA" id="ARBA00004123"/>
    </source>
</evidence>
<feature type="region of interest" description="Disordered" evidence="11">
    <location>
        <begin position="149"/>
        <end position="180"/>
    </location>
</feature>
<name>A0A0V0QQ07_PSEPJ</name>
<dbReference type="CDD" id="cd12247">
    <property type="entry name" value="RRM2_U1A_like"/>
    <property type="match status" value="1"/>
</dbReference>
<comment type="similarity">
    <text evidence="2">Belongs to the RRM U1 A/B'' family.</text>
</comment>
<keyword evidence="4" id="KW-0747">Spliceosome</keyword>
<dbReference type="Gene3D" id="3.30.70.330">
    <property type="match status" value="2"/>
</dbReference>
<proteinExistence type="inferred from homology"/>
<dbReference type="GO" id="GO:0006397">
    <property type="term" value="P:mRNA processing"/>
    <property type="evidence" value="ECO:0007669"/>
    <property type="project" value="UniProtKB-KW"/>
</dbReference>
<keyword evidence="14" id="KW-1185">Reference proteome</keyword>
<dbReference type="InterPro" id="IPR000504">
    <property type="entry name" value="RRM_dom"/>
</dbReference>
<evidence type="ECO:0000256" key="3">
    <source>
        <dbReference type="ARBA" id="ARBA00022664"/>
    </source>
</evidence>
<dbReference type="Pfam" id="PF00076">
    <property type="entry name" value="RRM_1"/>
    <property type="match status" value="2"/>
</dbReference>
<dbReference type="InterPro" id="IPR035979">
    <property type="entry name" value="RBD_domain_sf"/>
</dbReference>
<comment type="subcellular location">
    <subcellularLocation>
        <location evidence="1">Nucleus</location>
    </subcellularLocation>
</comment>
<evidence type="ECO:0000313" key="14">
    <source>
        <dbReference type="Proteomes" id="UP000054937"/>
    </source>
</evidence>